<dbReference type="RefSeq" id="XP_016980362.2">
    <property type="nucleotide sequence ID" value="XM_017124873.2"/>
</dbReference>
<proteinExistence type="predicted"/>
<reference evidence="2" key="1">
    <citation type="submission" date="2025-08" db="UniProtKB">
        <authorList>
            <consortium name="RefSeq"/>
        </authorList>
    </citation>
    <scope>IDENTIFICATION</scope>
</reference>
<dbReference type="Pfam" id="PF02958">
    <property type="entry name" value="EcKL"/>
    <property type="match status" value="1"/>
</dbReference>
<dbReference type="Gene3D" id="1.10.510.10">
    <property type="entry name" value="Transferase(Phosphotransferase) domain 1"/>
    <property type="match status" value="1"/>
</dbReference>
<dbReference type="PANTHER" id="PTHR11012">
    <property type="entry name" value="PROTEIN KINASE-LIKE DOMAIN-CONTAINING"/>
    <property type="match status" value="1"/>
</dbReference>
<dbReference type="InterPro" id="IPR015897">
    <property type="entry name" value="CHK_kinase-like"/>
</dbReference>
<feature type="domain" description="CHK kinase-like" evidence="1">
    <location>
        <begin position="134"/>
        <end position="320"/>
    </location>
</feature>
<dbReference type="SMART" id="SM00587">
    <property type="entry name" value="CHK"/>
    <property type="match status" value="1"/>
</dbReference>
<gene>
    <name evidence="2" type="primary">LOC108045512</name>
</gene>
<dbReference type="RefSeq" id="XP_016980362.1">
    <property type="nucleotide sequence ID" value="XM_017124873.1"/>
</dbReference>
<dbReference type="InterPro" id="IPR011009">
    <property type="entry name" value="Kinase-like_dom_sf"/>
</dbReference>
<organism evidence="2">
    <name type="scientific">Drosophila rhopaloa</name>
    <name type="common">Fruit fly</name>
    <dbReference type="NCBI Taxonomy" id="1041015"/>
    <lineage>
        <taxon>Eukaryota</taxon>
        <taxon>Metazoa</taxon>
        <taxon>Ecdysozoa</taxon>
        <taxon>Arthropoda</taxon>
        <taxon>Hexapoda</taxon>
        <taxon>Insecta</taxon>
        <taxon>Pterygota</taxon>
        <taxon>Neoptera</taxon>
        <taxon>Endopterygota</taxon>
        <taxon>Diptera</taxon>
        <taxon>Brachycera</taxon>
        <taxon>Muscomorpha</taxon>
        <taxon>Ephydroidea</taxon>
        <taxon>Drosophilidae</taxon>
        <taxon>Drosophila</taxon>
        <taxon>Sophophora</taxon>
    </lineage>
</organism>
<sequence length="393" mass="44917">MSSRILVTQLSQDLSLPAWLDQQDLERLVRQEIPEFRKIDTLRCKWEVQLSQPALCVQLQVLVAENKKRQVNYLIKAPESLSIGLKVPIKGDFQVERHMYEIVLPALEELYKNADKSIHFSPSVFKTNQKSNQIYLEYILNKGYAVANSLKGLSVTAMEGVLSKLAAYHAGTACYIERNSGKFRELPKLGNLLKSDGEVDELKGLYQMRFHEGLRSNDAREYEDKVKSFQKYVKVEAKLDARASFNVILNGSCWPNNVLIQVDAFGNVKDSLFSDFHAAKYGPAVYDLFSLLLTAPAEKSSRFDGYVKFYHDHLIENLTLLKFQGKKTSLTDLQLDLLKYGHWGFESATEILPILLSDFGSNDTDELFKNPVFGEQIRELLPWLENRGYIEED</sequence>
<accession>A0A6P4EQJ5</accession>
<dbReference type="OrthoDB" id="8250698at2759"/>
<evidence type="ECO:0000259" key="1">
    <source>
        <dbReference type="SMART" id="SM00587"/>
    </source>
</evidence>
<dbReference type="InterPro" id="IPR004119">
    <property type="entry name" value="EcKL"/>
</dbReference>
<protein>
    <submittedName>
        <fullName evidence="2">Uncharacterized protein LOC108045512 isoform X1</fullName>
    </submittedName>
</protein>
<dbReference type="SUPFAM" id="SSF56112">
    <property type="entry name" value="Protein kinase-like (PK-like)"/>
    <property type="match status" value="1"/>
</dbReference>
<dbReference type="GeneID" id="108045512"/>
<dbReference type="PANTHER" id="PTHR11012:SF6">
    <property type="entry name" value="CHK DOMAIN OV1-RELATED"/>
    <property type="match status" value="1"/>
</dbReference>
<dbReference type="AlphaFoldDB" id="A0A6P4EQJ5"/>
<name>A0A6P4EQJ5_DRORH</name>
<evidence type="ECO:0000313" key="2">
    <source>
        <dbReference type="RefSeq" id="XP_016980362.1"/>
    </source>
</evidence>